<feature type="signal peptide" evidence="3">
    <location>
        <begin position="1"/>
        <end position="21"/>
    </location>
</feature>
<dbReference type="InterPro" id="IPR000073">
    <property type="entry name" value="AB_hydrolase_1"/>
</dbReference>
<evidence type="ECO:0000256" key="1">
    <source>
        <dbReference type="ARBA" id="ARBA00010088"/>
    </source>
</evidence>
<dbReference type="Gene3D" id="3.40.50.1820">
    <property type="entry name" value="alpha/beta hydrolase"/>
    <property type="match status" value="1"/>
</dbReference>
<dbReference type="InterPro" id="IPR029058">
    <property type="entry name" value="AB_hydrolase_fold"/>
</dbReference>
<comment type="similarity">
    <text evidence="1">Belongs to the peptidase S33 family.</text>
</comment>
<dbReference type="GO" id="GO:0004177">
    <property type="term" value="F:aminopeptidase activity"/>
    <property type="evidence" value="ECO:0007669"/>
    <property type="project" value="UniProtKB-KW"/>
</dbReference>
<keyword evidence="2 5" id="KW-0378">Hydrolase</keyword>
<dbReference type="EMBL" id="CADCTQ010000355">
    <property type="protein sequence ID" value="CAA9286857.1"/>
    <property type="molecule type" value="Genomic_DNA"/>
</dbReference>
<dbReference type="PRINTS" id="PR00793">
    <property type="entry name" value="PROAMNOPTASE"/>
</dbReference>
<evidence type="ECO:0000256" key="3">
    <source>
        <dbReference type="SAM" id="SignalP"/>
    </source>
</evidence>
<dbReference type="PANTHER" id="PTHR43798:SF33">
    <property type="entry name" value="HYDROLASE, PUTATIVE (AFU_ORTHOLOGUE AFUA_2G14860)-RELATED"/>
    <property type="match status" value="1"/>
</dbReference>
<name>A0A6J4JT80_9SPHI</name>
<dbReference type="InterPro" id="IPR002410">
    <property type="entry name" value="Peptidase_S33"/>
</dbReference>
<evidence type="ECO:0000256" key="2">
    <source>
        <dbReference type="ARBA" id="ARBA00022801"/>
    </source>
</evidence>
<dbReference type="Pfam" id="PF12697">
    <property type="entry name" value="Abhydrolase_6"/>
    <property type="match status" value="1"/>
</dbReference>
<gene>
    <name evidence="5" type="ORF">AVDCRST_MAG56-4277</name>
</gene>
<keyword evidence="5" id="KW-0031">Aminopeptidase</keyword>
<accession>A0A6J4JT80</accession>
<sequence>MKSIFLIILLFAALITSFGQNRDSSDKYDKARATIRDLDSIVTPNGVQESYAVKIGGIRQWVYARGRDKNNPVILFVHGGPASPVSPLMWMFQSPLEEYFTVVNYDQRASGKTYLANDTTGLGKTINIEQYVTDAIELAQFITEKYNQRKVILMAHSWGTIVAMKAVLKRPDLFYAYVGMGQIINTRDNERLSFNYGVQRAARLRHDTALKELQSIAPYPGDKPITRERIIIARKWPQYFGGLTAYRNNSAYFFNAPLLSPEYAEKETDAIDLGSLFTLGRILPEFLNVNFTGIKSFPVPVFMFMGRHDYTTPNQPTEEWLKNVKAPIKKGIWFEHSAHLIFLEEPGKMLVTLINEVRPLALE</sequence>
<dbReference type="GO" id="GO:0016020">
    <property type="term" value="C:membrane"/>
    <property type="evidence" value="ECO:0007669"/>
    <property type="project" value="TreeGrafter"/>
</dbReference>
<protein>
    <submittedName>
        <fullName evidence="5">Proline iminopeptidase</fullName>
        <ecNumber evidence="5">3.4.11.5</ecNumber>
    </submittedName>
</protein>
<evidence type="ECO:0000313" key="5">
    <source>
        <dbReference type="EMBL" id="CAA9286857.1"/>
    </source>
</evidence>
<dbReference type="PANTHER" id="PTHR43798">
    <property type="entry name" value="MONOACYLGLYCEROL LIPASE"/>
    <property type="match status" value="1"/>
</dbReference>
<dbReference type="AlphaFoldDB" id="A0A6J4JT80"/>
<dbReference type="EC" id="3.4.11.5" evidence="5"/>
<dbReference type="SUPFAM" id="SSF53474">
    <property type="entry name" value="alpha/beta-Hydrolases"/>
    <property type="match status" value="1"/>
</dbReference>
<dbReference type="GO" id="GO:0006508">
    <property type="term" value="P:proteolysis"/>
    <property type="evidence" value="ECO:0007669"/>
    <property type="project" value="InterPro"/>
</dbReference>
<feature type="domain" description="AB hydrolase-1" evidence="4">
    <location>
        <begin position="74"/>
        <end position="347"/>
    </location>
</feature>
<evidence type="ECO:0000259" key="4">
    <source>
        <dbReference type="Pfam" id="PF12697"/>
    </source>
</evidence>
<proteinExistence type="inferred from homology"/>
<organism evidence="5">
    <name type="scientific">uncultured Cytophagales bacterium</name>
    <dbReference type="NCBI Taxonomy" id="158755"/>
    <lineage>
        <taxon>Bacteria</taxon>
        <taxon>Pseudomonadati</taxon>
        <taxon>Bacteroidota</taxon>
        <taxon>Sphingobacteriia</taxon>
        <taxon>Sphingobacteriales</taxon>
        <taxon>environmental samples</taxon>
    </lineage>
</organism>
<keyword evidence="5" id="KW-0645">Protease</keyword>
<feature type="chain" id="PRO_5027072905" evidence="3">
    <location>
        <begin position="22"/>
        <end position="363"/>
    </location>
</feature>
<dbReference type="InterPro" id="IPR050266">
    <property type="entry name" value="AB_hydrolase_sf"/>
</dbReference>
<keyword evidence="3" id="KW-0732">Signal</keyword>
<reference evidence="5" key="1">
    <citation type="submission" date="2020-02" db="EMBL/GenBank/DDBJ databases">
        <authorList>
            <person name="Meier V. D."/>
        </authorList>
    </citation>
    <scope>NUCLEOTIDE SEQUENCE</scope>
    <source>
        <strain evidence="5">AVDCRST_MAG56</strain>
    </source>
</reference>